<accession>W4L7B0</accession>
<feature type="modified residue" description="N6-(pyridoxal phosphate)lysine" evidence="5">
    <location>
        <position position="137"/>
    </location>
</feature>
<dbReference type="PANTHER" id="PTHR10314">
    <property type="entry name" value="CYSTATHIONINE BETA-SYNTHASE"/>
    <property type="match status" value="1"/>
</dbReference>
<dbReference type="Pfam" id="PF00291">
    <property type="entry name" value="PALP"/>
    <property type="match status" value="1"/>
</dbReference>
<dbReference type="SUPFAM" id="SSF53686">
    <property type="entry name" value="Tryptophan synthase beta subunit-like PLP-dependent enzymes"/>
    <property type="match status" value="1"/>
</dbReference>
<dbReference type="EC" id="4.2.3.1" evidence="4"/>
<dbReference type="HOGENOM" id="CLU_028142_5_0_7"/>
<gene>
    <name evidence="7" type="ORF">ETSY1_38615</name>
</gene>
<evidence type="ECO:0000313" key="8">
    <source>
        <dbReference type="Proteomes" id="UP000019141"/>
    </source>
</evidence>
<comment type="similarity">
    <text evidence="2">Belongs to the threonine synthase family.</text>
</comment>
<evidence type="ECO:0000256" key="5">
    <source>
        <dbReference type="PIRSR" id="PIRSR604450-51"/>
    </source>
</evidence>
<dbReference type="GO" id="GO:0009088">
    <property type="term" value="P:threonine biosynthetic process"/>
    <property type="evidence" value="ECO:0007669"/>
    <property type="project" value="UniProtKB-UniRule"/>
</dbReference>
<dbReference type="InterPro" id="IPR050214">
    <property type="entry name" value="Cys_Synth/Cystath_Beta-Synth"/>
</dbReference>
<sequence length="455" mass="50261">MEAVDTEACTSPTAGYRAWFQCINGCAGEYSLKEIIYRCPKCGNLLEVRHDLERLRQHSSMYWKDLFDRRFLRTEWPHGSSVWGKREMVCPDVEDENVVSTLEGGSNLFWAERLGKEIGVPDLWIKQCGNSHTGSFKDLGMTVLVSMVRQMRSEGQMIPAVACASTGDTSAALAAYCAVADIQSIVFLPKNKVSTAQLIQPIAHGALTLSLDTDFDGCMALVQEICSRNHIYLANSMNSLRIEGQKTISIELVQQFDWEVPDWIIIPGGNLGNVSALGKGFLLMQDLGMIDKLPQIVCAQAERANPLYQSYLNDFKDFQPVQAQPTLASAIQIGNPVSVQKAIRILQTFDGIVEQASEDELANAAARGDRTGLFNCPHTGVALAALFKLADRGVIGAKDRVVVISTAHGLKFTDFKINYHESQLQDVESRHANLPVELPADYTQVEDAIFRALKM</sequence>
<feature type="domain" description="Tryptophan synthase beta chain-like PALP" evidence="6">
    <location>
        <begin position="99"/>
        <end position="406"/>
    </location>
</feature>
<dbReference type="Gene3D" id="3.40.50.1100">
    <property type="match status" value="2"/>
</dbReference>
<dbReference type="PATRIC" id="fig|1429438.4.peg.7246"/>
<evidence type="ECO:0000256" key="2">
    <source>
        <dbReference type="ARBA" id="ARBA00005517"/>
    </source>
</evidence>
<keyword evidence="3 5" id="KW-0663">Pyridoxal phosphate</keyword>
<evidence type="ECO:0000256" key="1">
    <source>
        <dbReference type="ARBA" id="ARBA00001933"/>
    </source>
</evidence>
<comment type="caution">
    <text evidence="7">The sequence shown here is derived from an EMBL/GenBank/DDBJ whole genome shotgun (WGS) entry which is preliminary data.</text>
</comment>
<evidence type="ECO:0000256" key="4">
    <source>
        <dbReference type="NCBIfam" id="TIGR00260"/>
    </source>
</evidence>
<name>W4L7B0_ENTF1</name>
<dbReference type="NCBIfam" id="TIGR00260">
    <property type="entry name" value="thrC"/>
    <property type="match status" value="1"/>
</dbReference>
<dbReference type="InterPro" id="IPR036052">
    <property type="entry name" value="TrpB-like_PALP_sf"/>
</dbReference>
<reference evidence="7 8" key="1">
    <citation type="journal article" date="2014" name="Nature">
        <title>An environmental bacterial taxon with a large and distinct metabolic repertoire.</title>
        <authorList>
            <person name="Wilson M.C."/>
            <person name="Mori T."/>
            <person name="Ruckert C."/>
            <person name="Uria A.R."/>
            <person name="Helf M.J."/>
            <person name="Takada K."/>
            <person name="Gernert C."/>
            <person name="Steffens U.A."/>
            <person name="Heycke N."/>
            <person name="Schmitt S."/>
            <person name="Rinke C."/>
            <person name="Helfrich E.J."/>
            <person name="Brachmann A.O."/>
            <person name="Gurgui C."/>
            <person name="Wakimoto T."/>
            <person name="Kracht M."/>
            <person name="Crusemann M."/>
            <person name="Hentschel U."/>
            <person name="Abe I."/>
            <person name="Matsunaga S."/>
            <person name="Kalinowski J."/>
            <person name="Takeyama H."/>
            <person name="Piel J."/>
        </authorList>
    </citation>
    <scope>NUCLEOTIDE SEQUENCE [LARGE SCALE GENOMIC DNA]</scope>
    <source>
        <strain evidence="8">TSY1</strain>
    </source>
</reference>
<dbReference type="InterPro" id="IPR001926">
    <property type="entry name" value="TrpB-like_PALP"/>
</dbReference>
<evidence type="ECO:0000259" key="6">
    <source>
        <dbReference type="Pfam" id="PF00291"/>
    </source>
</evidence>
<dbReference type="InterPro" id="IPR004450">
    <property type="entry name" value="Thr_synthase-like"/>
</dbReference>
<dbReference type="AlphaFoldDB" id="W4L7B0"/>
<proteinExistence type="inferred from homology"/>
<dbReference type="EMBL" id="AZHW01001211">
    <property type="protein sequence ID" value="ETW93575.1"/>
    <property type="molecule type" value="Genomic_DNA"/>
</dbReference>
<organism evidence="7 8">
    <name type="scientific">Entotheonella factor</name>
    <dbReference type="NCBI Taxonomy" id="1429438"/>
    <lineage>
        <taxon>Bacteria</taxon>
        <taxon>Pseudomonadati</taxon>
        <taxon>Nitrospinota/Tectimicrobiota group</taxon>
        <taxon>Candidatus Tectimicrobiota</taxon>
        <taxon>Candidatus Entotheonellia</taxon>
        <taxon>Candidatus Entotheonellales</taxon>
        <taxon>Candidatus Entotheonellaceae</taxon>
        <taxon>Candidatus Entotheonella</taxon>
    </lineage>
</organism>
<comment type="cofactor">
    <cofactor evidence="1 5">
        <name>pyridoxal 5'-phosphate</name>
        <dbReference type="ChEBI" id="CHEBI:597326"/>
    </cofactor>
</comment>
<keyword evidence="8" id="KW-1185">Reference proteome</keyword>
<evidence type="ECO:0000313" key="7">
    <source>
        <dbReference type="EMBL" id="ETW93575.1"/>
    </source>
</evidence>
<dbReference type="Proteomes" id="UP000019141">
    <property type="component" value="Unassembled WGS sequence"/>
</dbReference>
<evidence type="ECO:0000256" key="3">
    <source>
        <dbReference type="ARBA" id="ARBA00022898"/>
    </source>
</evidence>
<dbReference type="CDD" id="cd01563">
    <property type="entry name" value="Thr-synth_1"/>
    <property type="match status" value="1"/>
</dbReference>
<protein>
    <recommendedName>
        <fullName evidence="4">Threonine synthase</fullName>
        <ecNumber evidence="4">4.2.3.1</ecNumber>
    </recommendedName>
</protein>
<dbReference type="GO" id="GO:0004795">
    <property type="term" value="F:threonine synthase activity"/>
    <property type="evidence" value="ECO:0007669"/>
    <property type="project" value="UniProtKB-UniRule"/>
</dbReference>